<keyword evidence="4" id="KW-1185">Reference proteome</keyword>
<gene>
    <name evidence="3" type="ORF">AK812_SmicGene42838</name>
</gene>
<evidence type="ECO:0000313" key="4">
    <source>
        <dbReference type="Proteomes" id="UP000186817"/>
    </source>
</evidence>
<reference evidence="3 4" key="1">
    <citation type="submission" date="2016-02" db="EMBL/GenBank/DDBJ databases">
        <title>Genome analysis of coral dinoflagellate symbionts highlights evolutionary adaptations to a symbiotic lifestyle.</title>
        <authorList>
            <person name="Aranda M."/>
            <person name="Li Y."/>
            <person name="Liew Y.J."/>
            <person name="Baumgarten S."/>
            <person name="Simakov O."/>
            <person name="Wilson M."/>
            <person name="Piel J."/>
            <person name="Ashoor H."/>
            <person name="Bougouffa S."/>
            <person name="Bajic V.B."/>
            <person name="Ryu T."/>
            <person name="Ravasi T."/>
            <person name="Bayer T."/>
            <person name="Micklem G."/>
            <person name="Kim H."/>
            <person name="Bhak J."/>
            <person name="Lajeunesse T.C."/>
            <person name="Voolstra C.R."/>
        </authorList>
    </citation>
    <scope>NUCLEOTIDE SEQUENCE [LARGE SCALE GENOMIC DNA]</scope>
    <source>
        <strain evidence="3 4">CCMP2467</strain>
    </source>
</reference>
<keyword evidence="2" id="KW-1133">Transmembrane helix</keyword>
<feature type="compositionally biased region" description="Pro residues" evidence="1">
    <location>
        <begin position="1"/>
        <end position="12"/>
    </location>
</feature>
<sequence>MDESPLPPPSATPRPCSRTVSRSSFKTVKSTPNGNSPNARNTLRPPVPDLVHACLSRAHLAGDHFSLSRSASPAASLPARSGEYLDHADSDSIMGEVQDRIREMEARLTMDVESVMPRMCTATTCRSGKSGDKSLAPWISTMDSGHGEEQHNQKYGSKGVCFKVPFRPAVILTLALGALLACTLMFLPLLEFTSQLTTQTTQSYQSSLLRQFDLVEELTRSAAVTAHSNLLESISSTLWDVVLEPPDRALDAVLGSLDMLRSFQPSFTFASEEQRAMIAYRALVELQGQYAFQQSTSHRLA</sequence>
<name>A0A1Q9C2I8_SYMMI</name>
<keyword evidence="2" id="KW-0812">Transmembrane</keyword>
<dbReference type="AlphaFoldDB" id="A0A1Q9C2I8"/>
<keyword evidence="2" id="KW-0472">Membrane</keyword>
<comment type="caution">
    <text evidence="3">The sequence shown here is derived from an EMBL/GenBank/DDBJ whole genome shotgun (WGS) entry which is preliminary data.</text>
</comment>
<feature type="region of interest" description="Disordered" evidence="1">
    <location>
        <begin position="1"/>
        <end position="45"/>
    </location>
</feature>
<proteinExistence type="predicted"/>
<evidence type="ECO:0000256" key="1">
    <source>
        <dbReference type="SAM" id="MobiDB-lite"/>
    </source>
</evidence>
<evidence type="ECO:0000313" key="3">
    <source>
        <dbReference type="EMBL" id="OLP77138.1"/>
    </source>
</evidence>
<dbReference type="EMBL" id="LSRX01001837">
    <property type="protein sequence ID" value="OLP77138.1"/>
    <property type="molecule type" value="Genomic_DNA"/>
</dbReference>
<organism evidence="3 4">
    <name type="scientific">Symbiodinium microadriaticum</name>
    <name type="common">Dinoflagellate</name>
    <name type="synonym">Zooxanthella microadriatica</name>
    <dbReference type="NCBI Taxonomy" id="2951"/>
    <lineage>
        <taxon>Eukaryota</taxon>
        <taxon>Sar</taxon>
        <taxon>Alveolata</taxon>
        <taxon>Dinophyceae</taxon>
        <taxon>Suessiales</taxon>
        <taxon>Symbiodiniaceae</taxon>
        <taxon>Symbiodinium</taxon>
    </lineage>
</organism>
<evidence type="ECO:0000256" key="2">
    <source>
        <dbReference type="SAM" id="Phobius"/>
    </source>
</evidence>
<accession>A0A1Q9C2I8</accession>
<evidence type="ECO:0008006" key="5">
    <source>
        <dbReference type="Google" id="ProtNLM"/>
    </source>
</evidence>
<feature type="transmembrane region" description="Helical" evidence="2">
    <location>
        <begin position="169"/>
        <end position="190"/>
    </location>
</feature>
<protein>
    <recommendedName>
        <fullName evidence="5">Transmembrane protein</fullName>
    </recommendedName>
</protein>
<feature type="compositionally biased region" description="Polar residues" evidence="1">
    <location>
        <begin position="18"/>
        <end position="41"/>
    </location>
</feature>
<dbReference type="Proteomes" id="UP000186817">
    <property type="component" value="Unassembled WGS sequence"/>
</dbReference>